<dbReference type="Proteomes" id="UP000614424">
    <property type="component" value="Unassembled WGS sequence"/>
</dbReference>
<accession>A0A8J6ND27</accession>
<name>A0A8J6ND27_9BACT</name>
<organism evidence="2 3">
    <name type="scientific">Candidatus Desulfobia pelagia</name>
    <dbReference type="NCBI Taxonomy" id="2841692"/>
    <lineage>
        <taxon>Bacteria</taxon>
        <taxon>Pseudomonadati</taxon>
        <taxon>Thermodesulfobacteriota</taxon>
        <taxon>Desulfobulbia</taxon>
        <taxon>Desulfobulbales</taxon>
        <taxon>Desulfobulbaceae</taxon>
        <taxon>Candidatus Desulfobia</taxon>
    </lineage>
</organism>
<dbReference type="Pfam" id="PF07238">
    <property type="entry name" value="PilZ"/>
    <property type="match status" value="1"/>
</dbReference>
<dbReference type="GO" id="GO:0035438">
    <property type="term" value="F:cyclic-di-GMP binding"/>
    <property type="evidence" value="ECO:0007669"/>
    <property type="project" value="InterPro"/>
</dbReference>
<dbReference type="SUPFAM" id="SSF141371">
    <property type="entry name" value="PilZ domain-like"/>
    <property type="match status" value="1"/>
</dbReference>
<dbReference type="InterPro" id="IPR009875">
    <property type="entry name" value="PilZ_domain"/>
</dbReference>
<sequence length="156" mass="17654">MVYVTENNKAVILCPECGKLKQISVGKFKDKKHTLKVRCACGKEFGINLNFRTGIRKQIKLKGNYRKASQHPSLKEDCVVSDLSFRGVQLKLHDAQSLKVDDELIISFVLDDTRKTEVKRKIRVCNIIQGDSVGAKFIDPEGDNYDKAIGFYLMNS</sequence>
<reference evidence="2 3" key="1">
    <citation type="submission" date="2020-08" db="EMBL/GenBank/DDBJ databases">
        <title>Bridging the membrane lipid divide: bacteria of the FCB group superphylum have the potential to synthesize archaeal ether lipids.</title>
        <authorList>
            <person name="Villanueva L."/>
            <person name="Von Meijenfeldt F.A.B."/>
            <person name="Westbye A.B."/>
            <person name="Yadav S."/>
            <person name="Hopmans E.C."/>
            <person name="Dutilh B.E."/>
            <person name="Sinninghe Damste J.S."/>
        </authorList>
    </citation>
    <scope>NUCLEOTIDE SEQUENCE [LARGE SCALE GENOMIC DNA]</scope>
    <source>
        <strain evidence="2">NIOZ-UU47</strain>
    </source>
</reference>
<dbReference type="AlphaFoldDB" id="A0A8J6ND27"/>
<proteinExistence type="predicted"/>
<comment type="caution">
    <text evidence="2">The sequence shown here is derived from an EMBL/GenBank/DDBJ whole genome shotgun (WGS) entry which is preliminary data.</text>
</comment>
<gene>
    <name evidence="2" type="ORF">H8E41_07385</name>
</gene>
<evidence type="ECO:0000313" key="2">
    <source>
        <dbReference type="EMBL" id="MBC8317714.1"/>
    </source>
</evidence>
<dbReference type="EMBL" id="JACNJZ010000101">
    <property type="protein sequence ID" value="MBC8317714.1"/>
    <property type="molecule type" value="Genomic_DNA"/>
</dbReference>
<evidence type="ECO:0000259" key="1">
    <source>
        <dbReference type="Pfam" id="PF07238"/>
    </source>
</evidence>
<evidence type="ECO:0000313" key="3">
    <source>
        <dbReference type="Proteomes" id="UP000614424"/>
    </source>
</evidence>
<protein>
    <submittedName>
        <fullName evidence="2">PilZ domain-containing protein</fullName>
    </submittedName>
</protein>
<feature type="domain" description="PilZ" evidence="1">
    <location>
        <begin position="76"/>
        <end position="145"/>
    </location>
</feature>